<feature type="transmembrane region" description="Helical" evidence="5">
    <location>
        <begin position="56"/>
        <end position="75"/>
    </location>
</feature>
<keyword evidence="3 5" id="KW-1133">Transmembrane helix</keyword>
<dbReference type="PANTHER" id="PTHR10283">
    <property type="entry name" value="SOLUTE CARRIER FAMILY 13 MEMBER"/>
    <property type="match status" value="1"/>
</dbReference>
<feature type="transmembrane region" description="Helical" evidence="5">
    <location>
        <begin position="187"/>
        <end position="215"/>
    </location>
</feature>
<reference evidence="6 9" key="1">
    <citation type="submission" date="2018-09" db="EMBL/GenBank/DDBJ databases">
        <title>Roseomonas sp. nov., isolated from feces of Tibetan antelopes in the Qinghai-Tibet plateau, China.</title>
        <authorList>
            <person name="Tian Z."/>
        </authorList>
    </citation>
    <scope>NUCLEOTIDE SEQUENCE [LARGE SCALE GENOMIC DNA]</scope>
    <source>
        <strain evidence="7 8">Z23</strain>
        <strain evidence="6 9">Z24</strain>
    </source>
</reference>
<evidence type="ECO:0000256" key="5">
    <source>
        <dbReference type="SAM" id="Phobius"/>
    </source>
</evidence>
<feature type="transmembrane region" description="Helical" evidence="5">
    <location>
        <begin position="32"/>
        <end position="50"/>
    </location>
</feature>
<dbReference type="InterPro" id="IPR001898">
    <property type="entry name" value="SLC13A/DASS"/>
</dbReference>
<dbReference type="GO" id="GO:0008514">
    <property type="term" value="F:organic anion transmembrane transporter activity"/>
    <property type="evidence" value="ECO:0007669"/>
    <property type="project" value="UniProtKB-ARBA"/>
</dbReference>
<dbReference type="EMBL" id="RAQU01000020">
    <property type="protein sequence ID" value="RKK05249.1"/>
    <property type="molecule type" value="Genomic_DNA"/>
</dbReference>
<evidence type="ECO:0000313" key="9">
    <source>
        <dbReference type="Proteomes" id="UP000278036"/>
    </source>
</evidence>
<keyword evidence="4 5" id="KW-0472">Membrane</keyword>
<dbReference type="PANTHER" id="PTHR10283:SF82">
    <property type="entry name" value="SOLUTE CARRIER FAMILY 13 MEMBER 2"/>
    <property type="match status" value="1"/>
</dbReference>
<proteinExistence type="predicted"/>
<evidence type="ECO:0000256" key="3">
    <source>
        <dbReference type="ARBA" id="ARBA00022989"/>
    </source>
</evidence>
<dbReference type="AlphaFoldDB" id="A0A3A9K1N4"/>
<keyword evidence="8" id="KW-1185">Reference proteome</keyword>
<dbReference type="Proteomes" id="UP000274097">
    <property type="component" value="Unassembled WGS sequence"/>
</dbReference>
<evidence type="ECO:0000256" key="1">
    <source>
        <dbReference type="ARBA" id="ARBA00004141"/>
    </source>
</evidence>
<gene>
    <name evidence="6" type="ORF">D6Z83_05285</name>
    <name evidence="7" type="ORF">EBE87_18620</name>
</gene>
<feature type="transmembrane region" description="Helical" evidence="5">
    <location>
        <begin position="366"/>
        <end position="386"/>
    </location>
</feature>
<keyword evidence="2 5" id="KW-0812">Transmembrane</keyword>
<feature type="transmembrane region" description="Helical" evidence="5">
    <location>
        <begin position="145"/>
        <end position="167"/>
    </location>
</feature>
<dbReference type="GO" id="GO:1905039">
    <property type="term" value="P:carboxylic acid transmembrane transport"/>
    <property type="evidence" value="ECO:0007669"/>
    <property type="project" value="UniProtKB-ARBA"/>
</dbReference>
<feature type="transmembrane region" description="Helical" evidence="5">
    <location>
        <begin position="258"/>
        <end position="278"/>
    </location>
</feature>
<feature type="transmembrane region" description="Helical" evidence="5">
    <location>
        <begin position="406"/>
        <end position="429"/>
    </location>
</feature>
<dbReference type="OrthoDB" id="5460483at2"/>
<name>A0A3A9K1N4_9PROT</name>
<feature type="transmembrane region" description="Helical" evidence="5">
    <location>
        <begin position="332"/>
        <end position="354"/>
    </location>
</feature>
<feature type="transmembrane region" description="Helical" evidence="5">
    <location>
        <begin position="96"/>
        <end position="115"/>
    </location>
</feature>
<dbReference type="Proteomes" id="UP000278036">
    <property type="component" value="Unassembled WGS sequence"/>
</dbReference>
<feature type="transmembrane region" description="Helical" evidence="5">
    <location>
        <begin position="290"/>
        <end position="312"/>
    </location>
</feature>
<comment type="subcellular location">
    <subcellularLocation>
        <location evidence="1">Membrane</location>
        <topology evidence="1">Multi-pass membrane protein</topology>
    </subcellularLocation>
</comment>
<organism evidence="6 9">
    <name type="scientific">Teichococcus wenyumeiae</name>
    <dbReference type="NCBI Taxonomy" id="2478470"/>
    <lineage>
        <taxon>Bacteria</taxon>
        <taxon>Pseudomonadati</taxon>
        <taxon>Pseudomonadota</taxon>
        <taxon>Alphaproteobacteria</taxon>
        <taxon>Acetobacterales</taxon>
        <taxon>Roseomonadaceae</taxon>
        <taxon>Roseomonas</taxon>
    </lineage>
</organism>
<evidence type="ECO:0000313" key="7">
    <source>
        <dbReference type="EMBL" id="RMI19881.1"/>
    </source>
</evidence>
<evidence type="ECO:0000313" key="6">
    <source>
        <dbReference type="EMBL" id="RKK05249.1"/>
    </source>
</evidence>
<evidence type="ECO:0000256" key="4">
    <source>
        <dbReference type="ARBA" id="ARBA00023136"/>
    </source>
</evidence>
<evidence type="ECO:0000256" key="2">
    <source>
        <dbReference type="ARBA" id="ARBA00022692"/>
    </source>
</evidence>
<dbReference type="EMBL" id="RFLX01000015">
    <property type="protein sequence ID" value="RMI19881.1"/>
    <property type="molecule type" value="Genomic_DNA"/>
</dbReference>
<protein>
    <submittedName>
        <fullName evidence="6">Citrate transporter</fullName>
    </submittedName>
</protein>
<accession>A0A3A9K1N4</accession>
<comment type="caution">
    <text evidence="6">The sequence shown here is derived from an EMBL/GenBank/DDBJ whole genome shotgun (WGS) entry which is preliminary data.</text>
</comment>
<sequence>MGSSAAWGGLLLPGLLTAGTIGLWAASRLPEYLTALLFFAIAMILGIAPAEVVFSGFLSSAFWLVLSGFVLGVAIRKVGLADRAARLLAAHLSGSWPRMVGGVVLLTYALAFAMPSNMGRITLLMPVVMALADRAGLAEGGRGRIGLALAVGFGTFQLSASILPANVPNLIMAGAAERAYGAHFTYLSYLLLHAPVLGLLKGAVLTGCISALFPATPRKDIVAEAPGPLSAAERRMGLLLATTLLLWTTDAWHGIQPAWVGLGAACFCLLPRVGFLSGDEFAAGANIRTCIYVAGILGVTAVVVHSGLGAMIGDALLPLLPLDPARPGLGFATLAALTVLLNFVVTANGVPALFTPLAQGLAEGTGLPLLTVLMVQVIGYATPLLPYQASPIVVAMGMGKVPARDGLRLCLLLAVVTLALLVPLDYAWFRLLGWIS</sequence>
<feature type="transmembrane region" description="Helical" evidence="5">
    <location>
        <begin position="6"/>
        <end position="25"/>
    </location>
</feature>
<evidence type="ECO:0000313" key="8">
    <source>
        <dbReference type="Proteomes" id="UP000274097"/>
    </source>
</evidence>
<dbReference type="RefSeq" id="WP_120637290.1">
    <property type="nucleotide sequence ID" value="NZ_RAQU01000020.1"/>
</dbReference>
<dbReference type="GO" id="GO:0005886">
    <property type="term" value="C:plasma membrane"/>
    <property type="evidence" value="ECO:0007669"/>
    <property type="project" value="TreeGrafter"/>
</dbReference>
<dbReference type="InParanoid" id="A0A3A9K1N4"/>
<dbReference type="Pfam" id="PF00939">
    <property type="entry name" value="Na_sulph_symp"/>
    <property type="match status" value="1"/>
</dbReference>